<evidence type="ECO:0000313" key="1">
    <source>
        <dbReference type="EMBL" id="TNN28337.1"/>
    </source>
</evidence>
<protein>
    <submittedName>
        <fullName evidence="1">Alkaline phosphatase</fullName>
    </submittedName>
</protein>
<dbReference type="OrthoDB" id="5818554at2759"/>
<evidence type="ECO:0000313" key="2">
    <source>
        <dbReference type="Proteomes" id="UP000314294"/>
    </source>
</evidence>
<proteinExistence type="predicted"/>
<gene>
    <name evidence="1" type="primary">PPB_1</name>
    <name evidence="1" type="ORF">EYF80_061515</name>
</gene>
<dbReference type="Gene3D" id="3.40.720.10">
    <property type="entry name" value="Alkaline Phosphatase, subunit A"/>
    <property type="match status" value="1"/>
</dbReference>
<organism evidence="1 2">
    <name type="scientific">Liparis tanakae</name>
    <name type="common">Tanaka's snailfish</name>
    <dbReference type="NCBI Taxonomy" id="230148"/>
    <lineage>
        <taxon>Eukaryota</taxon>
        <taxon>Metazoa</taxon>
        <taxon>Chordata</taxon>
        <taxon>Craniata</taxon>
        <taxon>Vertebrata</taxon>
        <taxon>Euteleostomi</taxon>
        <taxon>Actinopterygii</taxon>
        <taxon>Neopterygii</taxon>
        <taxon>Teleostei</taxon>
        <taxon>Neoteleostei</taxon>
        <taxon>Acanthomorphata</taxon>
        <taxon>Eupercaria</taxon>
        <taxon>Perciformes</taxon>
        <taxon>Cottioidei</taxon>
        <taxon>Cottales</taxon>
        <taxon>Liparidae</taxon>
        <taxon>Liparis</taxon>
    </lineage>
</organism>
<dbReference type="AlphaFoldDB" id="A0A4Z2EHD6"/>
<dbReference type="InterPro" id="IPR017850">
    <property type="entry name" value="Alkaline_phosphatase_core_sf"/>
</dbReference>
<dbReference type="Proteomes" id="UP000314294">
    <property type="component" value="Unassembled WGS sequence"/>
</dbReference>
<name>A0A4Z2EHD6_9TELE</name>
<comment type="caution">
    <text evidence="1">The sequence shown here is derived from an EMBL/GenBank/DDBJ whole genome shotgun (WGS) entry which is preliminary data.</text>
</comment>
<accession>A0A4Z2EHD6</accession>
<sequence>MAPPPPPVTDPVHTRGWLARCPPGRTCRQPSGCVDRGTSAVLGFSKWLVEAVWSKRRRPHSDDNMKATALLIVCSGLISGSFGKPQFPEQEKEPKFWNAWAQRTLKNALNLEKLNRNTAKNLILFLGDGETQRLFFQI</sequence>
<reference evidence="1 2" key="1">
    <citation type="submission" date="2019-03" db="EMBL/GenBank/DDBJ databases">
        <title>First draft genome of Liparis tanakae, snailfish: a comprehensive survey of snailfish specific genes.</title>
        <authorList>
            <person name="Kim W."/>
            <person name="Song I."/>
            <person name="Jeong J.-H."/>
            <person name="Kim D."/>
            <person name="Kim S."/>
            <person name="Ryu S."/>
            <person name="Song J.Y."/>
            <person name="Lee S.K."/>
        </authorList>
    </citation>
    <scope>NUCLEOTIDE SEQUENCE [LARGE SCALE GENOMIC DNA]</scope>
    <source>
        <tissue evidence="1">Muscle</tissue>
    </source>
</reference>
<keyword evidence="2" id="KW-1185">Reference proteome</keyword>
<dbReference type="EMBL" id="SRLO01007007">
    <property type="protein sequence ID" value="TNN28337.1"/>
    <property type="molecule type" value="Genomic_DNA"/>
</dbReference>